<protein>
    <submittedName>
        <fullName evidence="1">Uncharacterized protein</fullName>
    </submittedName>
</protein>
<accession>A0AB72ULM6</accession>
<organism evidence="1 2">
    <name type="scientific">Thalassospira xiamenensis M-5 = DSM 17429</name>
    <dbReference type="NCBI Taxonomy" id="1123366"/>
    <lineage>
        <taxon>Bacteria</taxon>
        <taxon>Pseudomonadati</taxon>
        <taxon>Pseudomonadota</taxon>
        <taxon>Alphaproteobacteria</taxon>
        <taxon>Rhodospirillales</taxon>
        <taxon>Thalassospiraceae</taxon>
        <taxon>Thalassospira</taxon>
    </lineage>
</organism>
<dbReference type="KEGG" id="txi:TH3_21768"/>
<gene>
    <name evidence="1" type="ORF">TH3_21768</name>
</gene>
<name>A0AB72ULM6_9PROT</name>
<evidence type="ECO:0000313" key="2">
    <source>
        <dbReference type="Proteomes" id="UP000007127"/>
    </source>
</evidence>
<dbReference type="EMBL" id="CP004389">
    <property type="protein sequence ID" value="AJD54426.1"/>
    <property type="molecule type" value="Genomic_DNA"/>
</dbReference>
<evidence type="ECO:0000313" key="1">
    <source>
        <dbReference type="EMBL" id="AJD54426.1"/>
    </source>
</evidence>
<geneLocation type="plasmid" evidence="2"/>
<proteinExistence type="predicted"/>
<keyword evidence="1" id="KW-0614">Plasmid</keyword>
<sequence length="181" mass="20454">MDRSTKLRNEVYKNHFTRWLAEEIVARRITPVNMSKPARGGRRREIAVYSGSLLFSRRFAVGQSHGKLFLAAQKRDLIGLMGAHWTHAYLEVTRHGLALCLEADNLVGGDLETERYFAIEIPIPSEAFNLLPDIRNGGEIYAIGMILNEKNRIIGIRKKYAFKTELLPGLYNPAADIQTGN</sequence>
<dbReference type="AlphaFoldDB" id="A0AB72ULM6"/>
<reference evidence="1 2" key="1">
    <citation type="journal article" date="2012" name="J. Bacteriol.">
        <title>Genome sequence of Thalassospira xiamenensis type strain M-5.</title>
        <authorList>
            <person name="Lai Q."/>
            <person name="Shao Z."/>
        </authorList>
    </citation>
    <scope>NUCLEOTIDE SEQUENCE [LARGE SCALE GENOMIC DNA]</scope>
    <source>
        <strain evidence="1 2">M-5</strain>
    </source>
</reference>
<dbReference type="Proteomes" id="UP000007127">
    <property type="component" value="Plasmid"/>
</dbReference>